<organism evidence="1">
    <name type="scientific">Myoviridae sp. ctYA416</name>
    <dbReference type="NCBI Taxonomy" id="2825125"/>
    <lineage>
        <taxon>Viruses</taxon>
        <taxon>Duplodnaviria</taxon>
        <taxon>Heunggongvirae</taxon>
        <taxon>Uroviricota</taxon>
        <taxon>Caudoviricetes</taxon>
    </lineage>
</organism>
<dbReference type="EMBL" id="BK016136">
    <property type="protein sequence ID" value="DAF97851.1"/>
    <property type="molecule type" value="Genomic_DNA"/>
</dbReference>
<accession>A0A8S5UTS7</accession>
<proteinExistence type="predicted"/>
<name>A0A8S5UTS7_9CAUD</name>
<evidence type="ECO:0000313" key="1">
    <source>
        <dbReference type="EMBL" id="DAF97851.1"/>
    </source>
</evidence>
<protein>
    <submittedName>
        <fullName evidence="1">Uncharacterized protein</fullName>
    </submittedName>
</protein>
<sequence>MNNGYSTALIAEVYDIKAAMQKNNFWSDFVSNTNFPEFEVCKDGKYLWADSEEYKESDVMEIIRKCYIQYKDFLLLSMTRRQFNFLIENVELFHRFYKVDNAVMITVI</sequence>
<reference evidence="1" key="1">
    <citation type="journal article" date="2021" name="Proc. Natl. Acad. Sci. U.S.A.">
        <title>A Catalog of Tens of Thousands of Viruses from Human Metagenomes Reveals Hidden Associations with Chronic Diseases.</title>
        <authorList>
            <person name="Tisza M.J."/>
            <person name="Buck C.B."/>
        </authorList>
    </citation>
    <scope>NUCLEOTIDE SEQUENCE</scope>
    <source>
        <strain evidence="1">CtYA416</strain>
    </source>
</reference>